<protein>
    <submittedName>
        <fullName evidence="1">Uncharacterized protein</fullName>
    </submittedName>
</protein>
<comment type="caution">
    <text evidence="1">The sequence shown here is derived from an EMBL/GenBank/DDBJ whole genome shotgun (WGS) entry which is preliminary data.</text>
</comment>
<organism evidence="1 2">
    <name type="scientific">Candidatus Giovannonibacteria bacterium GW2011_GWA1_44_25</name>
    <dbReference type="NCBI Taxonomy" id="1618645"/>
    <lineage>
        <taxon>Bacteria</taxon>
        <taxon>Candidatus Giovannoniibacteriota</taxon>
    </lineage>
</organism>
<name>A0A0G1ILL9_9BACT</name>
<sequence length="85" mass="10012">MLILLGIGDKLSEDAFVDNHICANLCEYNSNKITCIMKHKMGTWHVTDYNFVVLLPQIRNCPHCGWKLNRRRRKNKKNKSKKRPD</sequence>
<evidence type="ECO:0000313" key="1">
    <source>
        <dbReference type="EMBL" id="KKT59803.1"/>
    </source>
</evidence>
<reference evidence="1 2" key="1">
    <citation type="journal article" date="2015" name="Nature">
        <title>rRNA introns, odd ribosomes, and small enigmatic genomes across a large radiation of phyla.</title>
        <authorList>
            <person name="Brown C.T."/>
            <person name="Hug L.A."/>
            <person name="Thomas B.C."/>
            <person name="Sharon I."/>
            <person name="Castelle C.J."/>
            <person name="Singh A."/>
            <person name="Wilkins M.J."/>
            <person name="Williams K.H."/>
            <person name="Banfield J.F."/>
        </authorList>
    </citation>
    <scope>NUCLEOTIDE SEQUENCE [LARGE SCALE GENOMIC DNA]</scope>
</reference>
<accession>A0A0G1ILL9</accession>
<evidence type="ECO:0000313" key="2">
    <source>
        <dbReference type="Proteomes" id="UP000034087"/>
    </source>
</evidence>
<proteinExistence type="predicted"/>
<dbReference type="Proteomes" id="UP000034087">
    <property type="component" value="Unassembled WGS sequence"/>
</dbReference>
<gene>
    <name evidence="1" type="ORF">UW53_C0007G0021</name>
</gene>
<dbReference type="EMBL" id="LCIR01000007">
    <property type="protein sequence ID" value="KKT59803.1"/>
    <property type="molecule type" value="Genomic_DNA"/>
</dbReference>
<dbReference type="AlphaFoldDB" id="A0A0G1ILL9"/>